<feature type="transmembrane region" description="Helical" evidence="5">
    <location>
        <begin position="334"/>
        <end position="353"/>
    </location>
</feature>
<dbReference type="OrthoDB" id="7584869at2"/>
<sequence>MSGTKTFEPKPKDVFVESTEPGTSPIWVKGPSSRRYLTWYTILTIAITAVWGAVLGILLPNQVQLIEFGGWFTGADAGIDLQQLTLLQQSIDAGTASATAEQARQLELLSGFNAARAQSLAIITSIGVVLTMLIQPIVGVFADRTRTRWGRRAPWILFGTLAGALLLSLMRFAPTIALLAIVFMLTQAVLNSAVGPLMTTVADRMPENRRGTASALGGFGNFFGGLLGGLAAGALFATIGLDFYFILAAFVAFAGVMFVLIARDRSSKDLVVAKFNWKAFFVGFTIALRNRNYRWVWVARILLTFGYTVSTALSLYMLQSYVRPALSQIEATQLAPLLLLTGVPVTIIAVFIAGKLSDKLGKRRIFVIVASLLMAASMIIPIVWPTVPGLFLQAIVGGIAFGIYLPVDQALFIDVLPDKRAAGRDLGVAGLGSNLGQALGPILAGAVVAVTGGYVGIWITAGVLVFLGAVAIFPLKGVK</sequence>
<protein>
    <submittedName>
        <fullName evidence="7">Na+/melibiose symporter-like transporter</fullName>
    </submittedName>
</protein>
<feature type="domain" description="Major facilitator superfamily (MFS) profile" evidence="6">
    <location>
        <begin position="62"/>
        <end position="479"/>
    </location>
</feature>
<evidence type="ECO:0000256" key="4">
    <source>
        <dbReference type="ARBA" id="ARBA00023136"/>
    </source>
</evidence>
<reference evidence="7 8" key="1">
    <citation type="journal article" date="2015" name="Stand. Genomic Sci.">
        <title>Genomic Encyclopedia of Bacterial and Archaeal Type Strains, Phase III: the genomes of soil and plant-associated and newly described type strains.</title>
        <authorList>
            <person name="Whitman W.B."/>
            <person name="Woyke T."/>
            <person name="Klenk H.P."/>
            <person name="Zhou Y."/>
            <person name="Lilburn T.G."/>
            <person name="Beck B.J."/>
            <person name="De Vos P."/>
            <person name="Vandamme P."/>
            <person name="Eisen J.A."/>
            <person name="Garrity G."/>
            <person name="Hugenholtz P."/>
            <person name="Kyrpides N.C."/>
        </authorList>
    </citation>
    <scope>NUCLEOTIDE SEQUENCE [LARGE SCALE GENOMIC DNA]</scope>
    <source>
        <strain evidence="7 8">AC4r</strain>
    </source>
</reference>
<evidence type="ECO:0000313" key="7">
    <source>
        <dbReference type="EMBL" id="RZT66490.1"/>
    </source>
</evidence>
<feature type="transmembrane region" description="Helical" evidence="5">
    <location>
        <begin position="153"/>
        <end position="170"/>
    </location>
</feature>
<evidence type="ECO:0000313" key="8">
    <source>
        <dbReference type="Proteomes" id="UP000292408"/>
    </source>
</evidence>
<evidence type="ECO:0000256" key="3">
    <source>
        <dbReference type="ARBA" id="ARBA00022989"/>
    </source>
</evidence>
<feature type="transmembrane region" description="Helical" evidence="5">
    <location>
        <begin position="37"/>
        <end position="59"/>
    </location>
</feature>
<organism evidence="7 8">
    <name type="scientific">Microcella alkaliphila</name>
    <dbReference type="NCBI Taxonomy" id="279828"/>
    <lineage>
        <taxon>Bacteria</taxon>
        <taxon>Bacillati</taxon>
        <taxon>Actinomycetota</taxon>
        <taxon>Actinomycetes</taxon>
        <taxon>Micrococcales</taxon>
        <taxon>Microbacteriaceae</taxon>
        <taxon>Microcella</taxon>
    </lineage>
</organism>
<feature type="transmembrane region" description="Helical" evidence="5">
    <location>
        <begin position="120"/>
        <end position="141"/>
    </location>
</feature>
<proteinExistence type="predicted"/>
<comment type="subcellular location">
    <subcellularLocation>
        <location evidence="1">Cell membrane</location>
        <topology evidence="1">Multi-pass membrane protein</topology>
    </subcellularLocation>
</comment>
<accession>A0A4Q7U148</accession>
<feature type="transmembrane region" description="Helical" evidence="5">
    <location>
        <begin position="428"/>
        <end position="449"/>
    </location>
</feature>
<evidence type="ECO:0000259" key="6">
    <source>
        <dbReference type="PROSITE" id="PS50850"/>
    </source>
</evidence>
<dbReference type="PANTHER" id="PTHR23528">
    <property type="match status" value="1"/>
</dbReference>
<evidence type="ECO:0000256" key="2">
    <source>
        <dbReference type="ARBA" id="ARBA00022692"/>
    </source>
</evidence>
<dbReference type="PROSITE" id="PS50850">
    <property type="entry name" value="MFS"/>
    <property type="match status" value="1"/>
</dbReference>
<dbReference type="Pfam" id="PF13347">
    <property type="entry name" value="MFS_2"/>
    <property type="match status" value="1"/>
</dbReference>
<dbReference type="GO" id="GO:0022857">
    <property type="term" value="F:transmembrane transporter activity"/>
    <property type="evidence" value="ECO:0007669"/>
    <property type="project" value="InterPro"/>
</dbReference>
<dbReference type="InterPro" id="IPR036259">
    <property type="entry name" value="MFS_trans_sf"/>
</dbReference>
<dbReference type="EMBL" id="SGXT01000001">
    <property type="protein sequence ID" value="RZT66490.1"/>
    <property type="molecule type" value="Genomic_DNA"/>
</dbReference>
<evidence type="ECO:0000256" key="1">
    <source>
        <dbReference type="ARBA" id="ARBA00004651"/>
    </source>
</evidence>
<name>A0A4Q7U148_9MICO</name>
<gene>
    <name evidence="7" type="ORF">EV140_0028</name>
</gene>
<comment type="caution">
    <text evidence="7">The sequence shown here is derived from an EMBL/GenBank/DDBJ whole genome shotgun (WGS) entry which is preliminary data.</text>
</comment>
<dbReference type="InterPro" id="IPR020846">
    <property type="entry name" value="MFS_dom"/>
</dbReference>
<keyword evidence="4 5" id="KW-0472">Membrane</keyword>
<keyword evidence="8" id="KW-1185">Reference proteome</keyword>
<dbReference type="SUPFAM" id="SSF103473">
    <property type="entry name" value="MFS general substrate transporter"/>
    <property type="match status" value="1"/>
</dbReference>
<feature type="transmembrane region" description="Helical" evidence="5">
    <location>
        <begin position="215"/>
        <end position="237"/>
    </location>
</feature>
<feature type="transmembrane region" description="Helical" evidence="5">
    <location>
        <begin position="176"/>
        <end position="194"/>
    </location>
</feature>
<dbReference type="Proteomes" id="UP000292408">
    <property type="component" value="Unassembled WGS sequence"/>
</dbReference>
<evidence type="ECO:0000256" key="5">
    <source>
        <dbReference type="SAM" id="Phobius"/>
    </source>
</evidence>
<dbReference type="RefSeq" id="WP_130279872.1">
    <property type="nucleotide sequence ID" value="NZ_SGXT01000001.1"/>
</dbReference>
<feature type="transmembrane region" description="Helical" evidence="5">
    <location>
        <begin position="455"/>
        <end position="475"/>
    </location>
</feature>
<dbReference type="PANTHER" id="PTHR23528:SF1">
    <property type="entry name" value="MAJOR FACILITATOR SUPERFAMILY (MFS) PROFILE DOMAIN-CONTAINING PROTEIN"/>
    <property type="match status" value="1"/>
</dbReference>
<dbReference type="GO" id="GO:0005886">
    <property type="term" value="C:plasma membrane"/>
    <property type="evidence" value="ECO:0007669"/>
    <property type="project" value="UniProtKB-SubCell"/>
</dbReference>
<feature type="transmembrane region" description="Helical" evidence="5">
    <location>
        <begin position="390"/>
        <end position="407"/>
    </location>
</feature>
<keyword evidence="3 5" id="KW-1133">Transmembrane helix</keyword>
<feature type="transmembrane region" description="Helical" evidence="5">
    <location>
        <begin position="365"/>
        <end position="384"/>
    </location>
</feature>
<feature type="transmembrane region" description="Helical" evidence="5">
    <location>
        <begin position="243"/>
        <end position="262"/>
    </location>
</feature>
<dbReference type="Gene3D" id="1.20.1250.20">
    <property type="entry name" value="MFS general substrate transporter like domains"/>
    <property type="match status" value="2"/>
</dbReference>
<feature type="transmembrane region" description="Helical" evidence="5">
    <location>
        <begin position="297"/>
        <end position="322"/>
    </location>
</feature>
<dbReference type="AlphaFoldDB" id="A0A4Q7U148"/>
<keyword evidence="2 5" id="KW-0812">Transmembrane</keyword>